<name>A0A7Z0GKB8_9MICC</name>
<sequence>MIRNLRRRWQMNKVRTGDGSHLRRFRPWQLFSRSLFYIRLADDTGHSHVYAVDVRLLTDSKSKADHEAGKGKPPASLYRDGLQIARSNVPTMFTVPGGVIHVATTEFGVRRMHYVTDDGTEQLLQPDRRSQEGRRARLGEMFPTVSRLLALLSVVVLLVALSLSALQGVEVLTEIPPVAERVGTFRSPMRLSAWANTAVVIAGLLAGYERATRVRHHWLLDTAAS</sequence>
<dbReference type="Proteomes" id="UP000535437">
    <property type="component" value="Unassembled WGS sequence"/>
</dbReference>
<reference evidence="2 3" key="1">
    <citation type="submission" date="2020-07" db="EMBL/GenBank/DDBJ databases">
        <title>Sequencing the genomes of 1000 actinobacteria strains.</title>
        <authorList>
            <person name="Klenk H.-P."/>
        </authorList>
    </citation>
    <scope>NUCLEOTIDE SEQUENCE [LARGE SCALE GENOMIC DNA]</scope>
    <source>
        <strain evidence="2 3">DSM 15475</strain>
    </source>
</reference>
<dbReference type="EMBL" id="JACCFY010000001">
    <property type="protein sequence ID" value="NYJ77565.1"/>
    <property type="molecule type" value="Genomic_DNA"/>
</dbReference>
<feature type="transmembrane region" description="Helical" evidence="1">
    <location>
        <begin position="189"/>
        <end position="208"/>
    </location>
</feature>
<keyword evidence="3" id="KW-1185">Reference proteome</keyword>
<keyword evidence="1" id="KW-1133">Transmembrane helix</keyword>
<protein>
    <submittedName>
        <fullName evidence="2">Uncharacterized protein</fullName>
    </submittedName>
</protein>
<accession>A0A7Z0GKB8</accession>
<evidence type="ECO:0000256" key="1">
    <source>
        <dbReference type="SAM" id="Phobius"/>
    </source>
</evidence>
<dbReference type="RefSeq" id="WP_343047451.1">
    <property type="nucleotide sequence ID" value="NZ_BAAALL010000004.1"/>
</dbReference>
<gene>
    <name evidence="2" type="ORF">HNR09_000976</name>
</gene>
<comment type="caution">
    <text evidence="2">The sequence shown here is derived from an EMBL/GenBank/DDBJ whole genome shotgun (WGS) entry which is preliminary data.</text>
</comment>
<proteinExistence type="predicted"/>
<keyword evidence="1" id="KW-0472">Membrane</keyword>
<dbReference type="AlphaFoldDB" id="A0A7Z0GKB8"/>
<evidence type="ECO:0000313" key="3">
    <source>
        <dbReference type="Proteomes" id="UP000535437"/>
    </source>
</evidence>
<evidence type="ECO:0000313" key="2">
    <source>
        <dbReference type="EMBL" id="NYJ77565.1"/>
    </source>
</evidence>
<organism evidence="2 3">
    <name type="scientific">Nesterenkonia xinjiangensis</name>
    <dbReference type="NCBI Taxonomy" id="225327"/>
    <lineage>
        <taxon>Bacteria</taxon>
        <taxon>Bacillati</taxon>
        <taxon>Actinomycetota</taxon>
        <taxon>Actinomycetes</taxon>
        <taxon>Micrococcales</taxon>
        <taxon>Micrococcaceae</taxon>
        <taxon>Nesterenkonia</taxon>
    </lineage>
</organism>
<keyword evidence="1" id="KW-0812">Transmembrane</keyword>
<feature type="transmembrane region" description="Helical" evidence="1">
    <location>
        <begin position="148"/>
        <end position="169"/>
    </location>
</feature>